<proteinExistence type="predicted"/>
<evidence type="ECO:0000256" key="2">
    <source>
        <dbReference type="SAM" id="SignalP"/>
    </source>
</evidence>
<dbReference type="AlphaFoldDB" id="A0AAX4KWD3"/>
<protein>
    <submittedName>
        <fullName evidence="3">Uncharacterized protein</fullName>
    </submittedName>
</protein>
<feature type="chain" id="PRO_5043533854" evidence="2">
    <location>
        <begin position="22"/>
        <end position="346"/>
    </location>
</feature>
<feature type="compositionally biased region" description="Polar residues" evidence="1">
    <location>
        <begin position="329"/>
        <end position="346"/>
    </location>
</feature>
<evidence type="ECO:0000313" key="3">
    <source>
        <dbReference type="EMBL" id="WWD10424.1"/>
    </source>
</evidence>
<keyword evidence="2" id="KW-0732">Signal</keyword>
<feature type="compositionally biased region" description="Polar residues" evidence="1">
    <location>
        <begin position="274"/>
        <end position="289"/>
    </location>
</feature>
<name>A0AAX4KWD3_9TREE</name>
<evidence type="ECO:0000256" key="1">
    <source>
        <dbReference type="SAM" id="MobiDB-lite"/>
    </source>
</evidence>
<organism evidence="3 4">
    <name type="scientific">Kwoniella europaea PYCC6329</name>
    <dbReference type="NCBI Taxonomy" id="1423913"/>
    <lineage>
        <taxon>Eukaryota</taxon>
        <taxon>Fungi</taxon>
        <taxon>Dikarya</taxon>
        <taxon>Basidiomycota</taxon>
        <taxon>Agaricomycotina</taxon>
        <taxon>Tremellomycetes</taxon>
        <taxon>Tremellales</taxon>
        <taxon>Cryptococcaceae</taxon>
        <taxon>Kwoniella</taxon>
    </lineage>
</organism>
<sequence length="346" mass="37872">MFTLSNTLTLFGLLFSIGSHALPHKRESDSGSGPLYGSSGLPMAEDVEYHHYDHGYSAAVIAATKFPQFLKSLIQYDGDNFTSISEVNATVFRTDTVESSKQIIVHDEISERNNTRRDVWWSGALYRASLRSNFVTDPDGKMGMPNLQPKEAMKLLSGYNPDYVNVPDKETVWNHLTIDNKLNETFYNPIVCLTSDDAKTLVGGMTYVINEPLEKQTNSSGSNGTMMIDVIGPTNQHHNYTADELSKDSAQCWEWNLERFVKPWLAVGHDDGNNSKNTSATTSISLYPPSTSTDSSSATSTQANSSETTSGIESTSSNFSTSSDRSTTAFPTSSEPTSKTSATSQS</sequence>
<gene>
    <name evidence="3" type="ORF">V865_008560</name>
</gene>
<keyword evidence="4" id="KW-1185">Reference proteome</keyword>
<feature type="signal peptide" evidence="2">
    <location>
        <begin position="1"/>
        <end position="21"/>
    </location>
</feature>
<dbReference type="Proteomes" id="UP001358614">
    <property type="component" value="Chromosome 3"/>
</dbReference>
<dbReference type="KEGG" id="ker:91107361"/>
<feature type="compositionally biased region" description="Low complexity" evidence="1">
    <location>
        <begin position="290"/>
        <end position="328"/>
    </location>
</feature>
<dbReference type="RefSeq" id="XP_066088391.1">
    <property type="nucleotide sequence ID" value="XM_066232294.1"/>
</dbReference>
<dbReference type="GeneID" id="91107361"/>
<feature type="region of interest" description="Disordered" evidence="1">
    <location>
        <begin position="268"/>
        <end position="346"/>
    </location>
</feature>
<reference evidence="3 4" key="1">
    <citation type="submission" date="2024-01" db="EMBL/GenBank/DDBJ databases">
        <title>Comparative genomics of Cryptococcus and Kwoniella reveals pathogenesis evolution and contrasting modes of karyotype evolution via chromosome fusion or intercentromeric recombination.</title>
        <authorList>
            <person name="Coelho M.A."/>
            <person name="David-Palma M."/>
            <person name="Shea T."/>
            <person name="Bowers K."/>
            <person name="McGinley-Smith S."/>
            <person name="Mohammad A.W."/>
            <person name="Gnirke A."/>
            <person name="Yurkov A.M."/>
            <person name="Nowrousian M."/>
            <person name="Sun S."/>
            <person name="Cuomo C.A."/>
            <person name="Heitman J."/>
        </authorList>
    </citation>
    <scope>NUCLEOTIDE SEQUENCE [LARGE SCALE GENOMIC DNA]</scope>
    <source>
        <strain evidence="3 4">PYCC6329</strain>
    </source>
</reference>
<accession>A0AAX4KWD3</accession>
<evidence type="ECO:0000313" key="4">
    <source>
        <dbReference type="Proteomes" id="UP001358614"/>
    </source>
</evidence>
<dbReference type="EMBL" id="CP144091">
    <property type="protein sequence ID" value="WWD10424.1"/>
    <property type="molecule type" value="Genomic_DNA"/>
</dbReference>